<name>A0A7G9W6R1_ALKCA</name>
<organism evidence="1 2">
    <name type="scientific">Alkalicella caledoniensis</name>
    <dbReference type="NCBI Taxonomy" id="2731377"/>
    <lineage>
        <taxon>Bacteria</taxon>
        <taxon>Bacillati</taxon>
        <taxon>Bacillota</taxon>
        <taxon>Clostridia</taxon>
        <taxon>Eubacteriales</taxon>
        <taxon>Proteinivoracaceae</taxon>
        <taxon>Alkalicella</taxon>
    </lineage>
</organism>
<dbReference type="AlphaFoldDB" id="A0A7G9W6R1"/>
<accession>A0A7G9W6R1</accession>
<dbReference type="EMBL" id="CP058559">
    <property type="protein sequence ID" value="QNO14373.1"/>
    <property type="molecule type" value="Genomic_DNA"/>
</dbReference>
<evidence type="ECO:0000313" key="2">
    <source>
        <dbReference type="Proteomes" id="UP000516160"/>
    </source>
</evidence>
<reference evidence="1 2" key="1">
    <citation type="submission" date="2020-07" db="EMBL/GenBank/DDBJ databases">
        <title>Alkalicella. sp. LB2 genome.</title>
        <authorList>
            <person name="Postec A."/>
            <person name="Quemeneur M."/>
        </authorList>
    </citation>
    <scope>NUCLEOTIDE SEQUENCE [LARGE SCALE GENOMIC DNA]</scope>
    <source>
        <strain evidence="1 2">LB2</strain>
    </source>
</reference>
<dbReference type="KEGG" id="acae:HYG86_06100"/>
<dbReference type="RefSeq" id="WP_213168023.1">
    <property type="nucleotide sequence ID" value="NZ_CP058559.1"/>
</dbReference>
<gene>
    <name evidence="1" type="ORF">HYG86_06100</name>
</gene>
<evidence type="ECO:0008006" key="3">
    <source>
        <dbReference type="Google" id="ProtNLM"/>
    </source>
</evidence>
<proteinExistence type="predicted"/>
<sequence>MSLNNLYNFKKPVRFFIDIESLAFPDDLSSYTIKNLCWVKPFNFRVKKNEDKFRTLKIPNILNFVTAYGQFKNLPSFDSIQDLDSGHKRLSANIVTGDFVSGEYDKQLEKDFNMLCVYDILLKVDIKEYYGRIYTHYIGSLGNKENYLTNMNLGQTNGLIMGNYLSLYFAELNLKNISNDIEKKITDLQLNCEFNYFSDDFYFFCNKGDAEIILRIFDEVLEKYELERNEDKKEEWTYETFNNYNLVGRYWKKMIAECNIKYYNYEKEEHRLHFINQIIYRMSNLSDRKLKTVFINNFFKTRYFREMIDLEKYTVMNYDYHQLCFILKFSPEAFLYTADKFNAMSNFNNQKLVKFLEVRYREALQKQFYDEQLYYYYAISIFGFSDIFEATTQKVLLTNNQLLISYYLKDGLFSTIDINKLKEMDDEHYWFQNYHLILYSPDLKADLEGSVRKYLMPDNAKKPLQESTYMEFYKNNISLNKSIIRSVPEVNDAINDYLTLKIEENNTAYENKIATKED</sequence>
<evidence type="ECO:0000313" key="1">
    <source>
        <dbReference type="EMBL" id="QNO14373.1"/>
    </source>
</evidence>
<keyword evidence="2" id="KW-1185">Reference proteome</keyword>
<dbReference type="Proteomes" id="UP000516160">
    <property type="component" value="Chromosome"/>
</dbReference>
<protein>
    <recommendedName>
        <fullName evidence="3">Reverse transcriptase (RNA-dependent DNA polymerase)</fullName>
    </recommendedName>
</protein>